<dbReference type="InterPro" id="IPR011006">
    <property type="entry name" value="CheY-like_superfamily"/>
</dbReference>
<evidence type="ECO:0000256" key="3">
    <source>
        <dbReference type="ARBA" id="ARBA00023163"/>
    </source>
</evidence>
<dbReference type="Pfam" id="PF00196">
    <property type="entry name" value="GerE"/>
    <property type="match status" value="1"/>
</dbReference>
<sequence>MYSPPGAVLIIAPSTLYRYGLELTLQQAWPALDLMLTADACQAPALLRRHAYRLVVVDGLLPDPPLPQLLELLRLARPAQPVLLLAGQRQPAALRHLLSTQLPAVALVPRHAAPEAILLATAQLLDTTPALARLDEACLATRRLPHSGPATPFSRRELEVLRLVVADHCNQEIADQLCLSVRTVESHRRALLQKAGARTLLGLAVQAVREGWIAA</sequence>
<dbReference type="PROSITE" id="PS50043">
    <property type="entry name" value="HTH_LUXR_2"/>
    <property type="match status" value="1"/>
</dbReference>
<comment type="caution">
    <text evidence="5">The sequence shown here is derived from an EMBL/GenBank/DDBJ whole genome shotgun (WGS) entry which is preliminary data.</text>
</comment>
<dbReference type="SMART" id="SM00421">
    <property type="entry name" value="HTH_LUXR"/>
    <property type="match status" value="1"/>
</dbReference>
<organism evidence="5 6">
    <name type="scientific">Hymenobacter aquaticus</name>
    <dbReference type="NCBI Taxonomy" id="1867101"/>
    <lineage>
        <taxon>Bacteria</taxon>
        <taxon>Pseudomonadati</taxon>
        <taxon>Bacteroidota</taxon>
        <taxon>Cytophagia</taxon>
        <taxon>Cytophagales</taxon>
        <taxon>Hymenobacteraceae</taxon>
        <taxon>Hymenobacter</taxon>
    </lineage>
</organism>
<reference evidence="5 6" key="1">
    <citation type="submission" date="2019-04" db="EMBL/GenBank/DDBJ databases">
        <authorList>
            <person name="Feng G."/>
            <person name="Zhang J."/>
            <person name="Zhu H."/>
        </authorList>
    </citation>
    <scope>NUCLEOTIDE SEQUENCE [LARGE SCALE GENOMIC DNA]</scope>
    <source>
        <strain evidence="5 6">JCM 31653</strain>
    </source>
</reference>
<keyword evidence="3" id="KW-0804">Transcription</keyword>
<name>A0A4Z0PSU0_9BACT</name>
<dbReference type="CDD" id="cd06170">
    <property type="entry name" value="LuxR_C_like"/>
    <property type="match status" value="1"/>
</dbReference>
<dbReference type="PRINTS" id="PR00038">
    <property type="entry name" value="HTHLUXR"/>
</dbReference>
<keyword evidence="1" id="KW-0805">Transcription regulation</keyword>
<dbReference type="SUPFAM" id="SSF46894">
    <property type="entry name" value="C-terminal effector domain of the bipartite response regulators"/>
    <property type="match status" value="1"/>
</dbReference>
<dbReference type="PANTHER" id="PTHR44688:SF16">
    <property type="entry name" value="DNA-BINDING TRANSCRIPTIONAL ACTIVATOR DEVR_DOSR"/>
    <property type="match status" value="1"/>
</dbReference>
<keyword evidence="6" id="KW-1185">Reference proteome</keyword>
<dbReference type="EMBL" id="SRLC01000003">
    <property type="protein sequence ID" value="TGE20535.1"/>
    <property type="molecule type" value="Genomic_DNA"/>
</dbReference>
<dbReference type="InterPro" id="IPR000792">
    <property type="entry name" value="Tscrpt_reg_LuxR_C"/>
</dbReference>
<evidence type="ECO:0000313" key="5">
    <source>
        <dbReference type="EMBL" id="TGE20535.1"/>
    </source>
</evidence>
<gene>
    <name evidence="5" type="ORF">E5K00_21310</name>
</gene>
<feature type="domain" description="HTH luxR-type" evidence="4">
    <location>
        <begin position="146"/>
        <end position="211"/>
    </location>
</feature>
<dbReference type="PANTHER" id="PTHR44688">
    <property type="entry name" value="DNA-BINDING TRANSCRIPTIONAL ACTIVATOR DEVR_DOSR"/>
    <property type="match status" value="1"/>
</dbReference>
<accession>A0A4Z0PSU0</accession>
<dbReference type="AlphaFoldDB" id="A0A4Z0PSU0"/>
<dbReference type="Proteomes" id="UP000297549">
    <property type="component" value="Unassembled WGS sequence"/>
</dbReference>
<evidence type="ECO:0000259" key="4">
    <source>
        <dbReference type="PROSITE" id="PS50043"/>
    </source>
</evidence>
<dbReference type="Gene3D" id="3.40.50.2300">
    <property type="match status" value="1"/>
</dbReference>
<dbReference type="PROSITE" id="PS00622">
    <property type="entry name" value="HTH_LUXR_1"/>
    <property type="match status" value="1"/>
</dbReference>
<proteinExistence type="predicted"/>
<dbReference type="GO" id="GO:0003677">
    <property type="term" value="F:DNA binding"/>
    <property type="evidence" value="ECO:0007669"/>
    <property type="project" value="UniProtKB-KW"/>
</dbReference>
<protein>
    <submittedName>
        <fullName evidence="5">Response regulator transcription factor</fullName>
    </submittedName>
</protein>
<dbReference type="RefSeq" id="WP_135465336.1">
    <property type="nucleotide sequence ID" value="NZ_SRLC01000003.1"/>
</dbReference>
<keyword evidence="2" id="KW-0238">DNA-binding</keyword>
<dbReference type="InterPro" id="IPR016032">
    <property type="entry name" value="Sig_transdc_resp-reg_C-effctor"/>
</dbReference>
<dbReference type="GO" id="GO:0006355">
    <property type="term" value="P:regulation of DNA-templated transcription"/>
    <property type="evidence" value="ECO:0007669"/>
    <property type="project" value="InterPro"/>
</dbReference>
<dbReference type="OrthoDB" id="881140at2"/>
<dbReference type="SUPFAM" id="SSF52172">
    <property type="entry name" value="CheY-like"/>
    <property type="match status" value="1"/>
</dbReference>
<evidence type="ECO:0000256" key="2">
    <source>
        <dbReference type="ARBA" id="ARBA00023125"/>
    </source>
</evidence>
<evidence type="ECO:0000313" key="6">
    <source>
        <dbReference type="Proteomes" id="UP000297549"/>
    </source>
</evidence>
<evidence type="ECO:0000256" key="1">
    <source>
        <dbReference type="ARBA" id="ARBA00023015"/>
    </source>
</evidence>